<feature type="compositionally biased region" description="Basic and acidic residues" evidence="1">
    <location>
        <begin position="119"/>
        <end position="129"/>
    </location>
</feature>
<gene>
    <name evidence="2" type="ORF">A4X13_0g9328</name>
</gene>
<feature type="compositionally biased region" description="Low complexity" evidence="1">
    <location>
        <begin position="236"/>
        <end position="247"/>
    </location>
</feature>
<feature type="non-terminal residue" evidence="2">
    <location>
        <position position="1"/>
    </location>
</feature>
<feature type="compositionally biased region" description="Polar residues" evidence="1">
    <location>
        <begin position="104"/>
        <end position="113"/>
    </location>
</feature>
<dbReference type="Proteomes" id="UP000077521">
    <property type="component" value="Unassembled WGS sequence"/>
</dbReference>
<feature type="region of interest" description="Disordered" evidence="1">
    <location>
        <begin position="1"/>
        <end position="437"/>
    </location>
</feature>
<dbReference type="EMBL" id="LWDF02002494">
    <property type="protein sequence ID" value="KAE8235927.1"/>
    <property type="molecule type" value="Genomic_DNA"/>
</dbReference>
<evidence type="ECO:0000313" key="3">
    <source>
        <dbReference type="Proteomes" id="UP000077521"/>
    </source>
</evidence>
<comment type="caution">
    <text evidence="2">The sequence shown here is derived from an EMBL/GenBank/DDBJ whole genome shotgun (WGS) entry which is preliminary data.</text>
</comment>
<feature type="compositionally biased region" description="Low complexity" evidence="1">
    <location>
        <begin position="132"/>
        <end position="142"/>
    </location>
</feature>
<dbReference type="AlphaFoldDB" id="A0A8T8SA44"/>
<feature type="compositionally biased region" description="Polar residues" evidence="1">
    <location>
        <begin position="268"/>
        <end position="279"/>
    </location>
</feature>
<organism evidence="2 3">
    <name type="scientific">Tilletia indica</name>
    <dbReference type="NCBI Taxonomy" id="43049"/>
    <lineage>
        <taxon>Eukaryota</taxon>
        <taxon>Fungi</taxon>
        <taxon>Dikarya</taxon>
        <taxon>Basidiomycota</taxon>
        <taxon>Ustilaginomycotina</taxon>
        <taxon>Exobasidiomycetes</taxon>
        <taxon>Tilletiales</taxon>
        <taxon>Tilletiaceae</taxon>
        <taxon>Tilletia</taxon>
    </lineage>
</organism>
<sequence length="437" mass="43917">MEDPLSSPRTPQFRESRRQSTGPPKLDFDLPSPGFSFDENEHSLELETSPRSQGRVTSGSQPIQDPSYGGASDGDARGGVGDLAKRRSIRAATLGKQGSIKLDSLTSPSSSTVAAGDLGARDSAAEPRTKASQRSSDSSTSSIEFQPGPGFGQHDGGAFNAPALIRSPPTPVAARPPSAADDSPHSTPPTNSTHRSSVSSSVSQATSIAALTQGWQVEPDVNPPLHPSTVYGPRHSSSLASLQSQESGRSRRTAAVSSTVLSDGRASVASTVIGRSNAATPLGRPFSSSTSATSLAVASASPPEVFGPTSPNPLLAPSSRICPGAVRGRMTARRANSTIGHGTLGHGTPAAALLGRPSEDGTAPAAGGPGSSSPGTSIASHQASAASWTTASSGGHGRAATRRPGSSGGAVVTKAGRPTTPRGGVAASAEQPPSALR</sequence>
<evidence type="ECO:0000256" key="1">
    <source>
        <dbReference type="SAM" id="MobiDB-lite"/>
    </source>
</evidence>
<proteinExistence type="predicted"/>
<reference evidence="2" key="2">
    <citation type="journal article" date="2019" name="IMA Fungus">
        <title>Genome sequencing and comparison of five Tilletia species to identify candidate genes for the detection of regulated species infecting wheat.</title>
        <authorList>
            <person name="Nguyen H.D.T."/>
            <person name="Sultana T."/>
            <person name="Kesanakurti P."/>
            <person name="Hambleton S."/>
        </authorList>
    </citation>
    <scope>NUCLEOTIDE SEQUENCE</scope>
    <source>
        <strain evidence="2">DAOMC 236416</strain>
    </source>
</reference>
<feature type="compositionally biased region" description="Polar residues" evidence="1">
    <location>
        <begin position="49"/>
        <end position="64"/>
    </location>
</feature>
<feature type="compositionally biased region" description="Low complexity" evidence="1">
    <location>
        <begin position="287"/>
        <end position="301"/>
    </location>
</feature>
<feature type="compositionally biased region" description="Polar residues" evidence="1">
    <location>
        <begin position="204"/>
        <end position="215"/>
    </location>
</feature>
<accession>A0A8T8SA44</accession>
<name>A0A8T8SA44_9BASI</name>
<evidence type="ECO:0000313" key="2">
    <source>
        <dbReference type="EMBL" id="KAE8235927.1"/>
    </source>
</evidence>
<keyword evidence="3" id="KW-1185">Reference proteome</keyword>
<feature type="compositionally biased region" description="Low complexity" evidence="1">
    <location>
        <begin position="361"/>
        <end position="393"/>
    </location>
</feature>
<reference evidence="2" key="1">
    <citation type="submission" date="2016-04" db="EMBL/GenBank/DDBJ databases">
        <authorList>
            <person name="Nguyen H.D."/>
            <person name="Samba Siva P."/>
            <person name="Cullis J."/>
            <person name="Levesque C.A."/>
            <person name="Hambleton S."/>
        </authorList>
    </citation>
    <scope>NUCLEOTIDE SEQUENCE</scope>
    <source>
        <strain evidence="2">DAOMC 236416</strain>
    </source>
</reference>
<feature type="compositionally biased region" description="Low complexity" evidence="1">
    <location>
        <begin position="172"/>
        <end position="181"/>
    </location>
</feature>
<protein>
    <submittedName>
        <fullName evidence="2">Uncharacterized protein</fullName>
    </submittedName>
</protein>